<dbReference type="Proteomes" id="UP000000305">
    <property type="component" value="Unassembled WGS sequence"/>
</dbReference>
<name>E9FRZ8_DAPPU</name>
<organism evidence="1 2">
    <name type="scientific">Daphnia pulex</name>
    <name type="common">Water flea</name>
    <dbReference type="NCBI Taxonomy" id="6669"/>
    <lineage>
        <taxon>Eukaryota</taxon>
        <taxon>Metazoa</taxon>
        <taxon>Ecdysozoa</taxon>
        <taxon>Arthropoda</taxon>
        <taxon>Crustacea</taxon>
        <taxon>Branchiopoda</taxon>
        <taxon>Diplostraca</taxon>
        <taxon>Cladocera</taxon>
        <taxon>Anomopoda</taxon>
        <taxon>Daphniidae</taxon>
        <taxon>Daphnia</taxon>
    </lineage>
</organism>
<evidence type="ECO:0000313" key="2">
    <source>
        <dbReference type="Proteomes" id="UP000000305"/>
    </source>
</evidence>
<dbReference type="EMBL" id="GL732523">
    <property type="protein sequence ID" value="EFX89940.1"/>
    <property type="molecule type" value="Genomic_DNA"/>
</dbReference>
<dbReference type="AlphaFoldDB" id="E9FRZ8"/>
<reference evidence="1 2" key="1">
    <citation type="journal article" date="2011" name="Science">
        <title>The ecoresponsive genome of Daphnia pulex.</title>
        <authorList>
            <person name="Colbourne J.K."/>
            <person name="Pfrender M.E."/>
            <person name="Gilbert D."/>
            <person name="Thomas W.K."/>
            <person name="Tucker A."/>
            <person name="Oakley T.H."/>
            <person name="Tokishita S."/>
            <person name="Aerts A."/>
            <person name="Arnold G.J."/>
            <person name="Basu M.K."/>
            <person name="Bauer D.J."/>
            <person name="Caceres C.E."/>
            <person name="Carmel L."/>
            <person name="Casola C."/>
            <person name="Choi J.H."/>
            <person name="Detter J.C."/>
            <person name="Dong Q."/>
            <person name="Dusheyko S."/>
            <person name="Eads B.D."/>
            <person name="Frohlich T."/>
            <person name="Geiler-Samerotte K.A."/>
            <person name="Gerlach D."/>
            <person name="Hatcher P."/>
            <person name="Jogdeo S."/>
            <person name="Krijgsveld J."/>
            <person name="Kriventseva E.V."/>
            <person name="Kultz D."/>
            <person name="Laforsch C."/>
            <person name="Lindquist E."/>
            <person name="Lopez J."/>
            <person name="Manak J.R."/>
            <person name="Muller J."/>
            <person name="Pangilinan J."/>
            <person name="Patwardhan R.P."/>
            <person name="Pitluck S."/>
            <person name="Pritham E.J."/>
            <person name="Rechtsteiner A."/>
            <person name="Rho M."/>
            <person name="Rogozin I.B."/>
            <person name="Sakarya O."/>
            <person name="Salamov A."/>
            <person name="Schaack S."/>
            <person name="Shapiro H."/>
            <person name="Shiga Y."/>
            <person name="Skalitzky C."/>
            <person name="Smith Z."/>
            <person name="Souvorov A."/>
            <person name="Sung W."/>
            <person name="Tang Z."/>
            <person name="Tsuchiya D."/>
            <person name="Tu H."/>
            <person name="Vos H."/>
            <person name="Wang M."/>
            <person name="Wolf Y.I."/>
            <person name="Yamagata H."/>
            <person name="Yamada T."/>
            <person name="Ye Y."/>
            <person name="Shaw J.R."/>
            <person name="Andrews J."/>
            <person name="Crease T.J."/>
            <person name="Tang H."/>
            <person name="Lucas S.M."/>
            <person name="Robertson H.M."/>
            <person name="Bork P."/>
            <person name="Koonin E.V."/>
            <person name="Zdobnov E.M."/>
            <person name="Grigoriev I.V."/>
            <person name="Lynch M."/>
            <person name="Boore J.L."/>
        </authorList>
    </citation>
    <scope>NUCLEOTIDE SEQUENCE [LARGE SCALE GENOMIC DNA]</scope>
</reference>
<gene>
    <name evidence="1" type="ORF">DAPPUDRAFT_232150</name>
</gene>
<dbReference type="InParanoid" id="E9FRZ8"/>
<protein>
    <submittedName>
        <fullName evidence="1">Uncharacterized protein</fullName>
    </submittedName>
</protein>
<proteinExistence type="predicted"/>
<keyword evidence="2" id="KW-1185">Reference proteome</keyword>
<evidence type="ECO:0000313" key="1">
    <source>
        <dbReference type="EMBL" id="EFX89940.1"/>
    </source>
</evidence>
<sequence>MTQMLFLGSELTLPSVAYRLVDDERERPFLFFHMLGEEEEEAGKVIDEVRKTAANQTRTSEYHYTQCTRSMSGCIWLEYYGMAETDGDGVRHTKMHRHHGPKLKLLFPTYRYRKYTDTIHPGFKSHARSLKAFIEREDLIITHPPWYKSLIVPPAFARPIPDGAPGKR</sequence>
<accession>E9FRZ8</accession>
<dbReference type="KEGG" id="dpx:DAPPUDRAFT_232150"/>
<dbReference type="HOGENOM" id="CLU_1588156_0_0_1"/>